<keyword evidence="2" id="KW-0472">Membrane</keyword>
<comment type="function">
    <text evidence="2">Together with LptE, is involved in the assembly of lipopolysaccharide (LPS) at the surface of the outer membrane.</text>
</comment>
<dbReference type="InterPro" id="IPR020889">
    <property type="entry name" value="LipoPS_assembly_LptD"/>
</dbReference>
<evidence type="ECO:0000259" key="3">
    <source>
        <dbReference type="Pfam" id="PF04453"/>
    </source>
</evidence>
<comment type="similarity">
    <text evidence="2">Belongs to the LptD family.</text>
</comment>
<gene>
    <name evidence="2" type="primary">lptD</name>
    <name evidence="4" type="ORF">Ga0061065_10939</name>
</gene>
<comment type="subcellular location">
    <subcellularLocation>
        <location evidence="2">Cell outer membrane</location>
    </subcellularLocation>
</comment>
<protein>
    <recommendedName>
        <fullName evidence="2">LPS-assembly protein LptD</fullName>
    </recommendedName>
</protein>
<comment type="subunit">
    <text evidence="2">Component of the lipopolysaccharide transport and assembly complex. Interacts with LptE and LptA.</text>
</comment>
<dbReference type="EMBL" id="CYHG01000009">
    <property type="protein sequence ID" value="CUB05069.1"/>
    <property type="molecule type" value="Genomic_DNA"/>
</dbReference>
<evidence type="ECO:0000313" key="5">
    <source>
        <dbReference type="Proteomes" id="UP000182769"/>
    </source>
</evidence>
<evidence type="ECO:0000313" key="4">
    <source>
        <dbReference type="EMBL" id="CUB05069.1"/>
    </source>
</evidence>
<sequence precursor="true">MPKHLRSYALLFQSLFILPMAQANEWDWVPRESLSEAQQATLSQYCRGAYVDSWQVIDGDNTHLLADMIYRDEQGTLFMDGAATLRQPLSQLDADSIKGVPGEYYQAKGDVSLRAEGQIIRSDNAYISSMDGNQTAQFDNAKFLSHKSRIRGEAGEISRTRDGLIFIKEGFYTTCEPGENSWQLYGSSIELNPDSGFGTAKHVQIRIHDIPVFYFPWLRFPLDTRRQSGFLFPSFGISGKSFTLSAPYYLNLAPEYDATITPNLVLPIGEADRDDKDQNGQGIDIELRHLSRYGETQFEQSTFYDENGDEATLRKFTTDQRLTDSFGVGAYLEDNPTENRVPEANNTSIQEEDHYERRGYARYNLGNFSSNVQVRRFQTPDPAEDKPLEWLPRVSASYRYADTQYSYRPDIEFTDFFEPDKEGQDGQRAVLNQDFNARFGNEWGEITAGMLHQYRDYQLHDYDNDQNNRASVNHLSYYLDTSVVFERRFNGNWRQTLEPQMSYLYAPYEAQSDIPDFDANEMEMTYAQAFSHRRFSGNDRIGDTEQVALGLESRIYDDNNVNRWTLQGGQVFYLKDRKVGIDGNTGEVVDDSTHSAVLTTAAYNGDNFTLANHFNYDFDENRVDLAQSALKYTPDSGFVFNLSFSYLYDDNEDDMTKQSSFGTIIPINDNWHFFHQQSYDWVDREQTAQVEGFGYENCCIKTTFSYQRWRDNDGLFDEGVFIQFILRSLSGVGRTNSDIDTIADDYWNQGKVGY</sequence>
<accession>A0A0K6IPP4</accession>
<keyword evidence="2" id="KW-0732">Signal</keyword>
<dbReference type="Proteomes" id="UP000182769">
    <property type="component" value="Unassembled WGS sequence"/>
</dbReference>
<dbReference type="PANTHER" id="PTHR30189:SF1">
    <property type="entry name" value="LPS-ASSEMBLY PROTEIN LPTD"/>
    <property type="match status" value="1"/>
</dbReference>
<reference evidence="5" key="1">
    <citation type="submission" date="2015-08" db="EMBL/GenBank/DDBJ databases">
        <authorList>
            <person name="Varghese N."/>
        </authorList>
    </citation>
    <scope>NUCLEOTIDE SEQUENCE [LARGE SCALE GENOMIC DNA]</scope>
    <source>
        <strain evidence="5">JCM 18476</strain>
    </source>
</reference>
<dbReference type="OrthoDB" id="9760225at2"/>
<name>A0A0K6IPP4_9GAMM</name>
<proteinExistence type="inferred from homology"/>
<dbReference type="STRING" id="1137284.GCA_001418205_02745"/>
<feature type="chain" id="PRO_5008990685" description="LPS-assembly protein LptD" evidence="2">
    <location>
        <begin position="24"/>
        <end position="754"/>
    </location>
</feature>
<keyword evidence="5" id="KW-1185">Reference proteome</keyword>
<dbReference type="Pfam" id="PF04453">
    <property type="entry name" value="LptD"/>
    <property type="match status" value="1"/>
</dbReference>
<comment type="caution">
    <text evidence="2">Lacks conserved residue(s) required for the propagation of feature annotation.</text>
</comment>
<keyword evidence="1 2" id="KW-0998">Cell outer membrane</keyword>
<dbReference type="GO" id="GO:0015920">
    <property type="term" value="P:lipopolysaccharide transport"/>
    <property type="evidence" value="ECO:0007669"/>
    <property type="project" value="InterPro"/>
</dbReference>
<dbReference type="GO" id="GO:0009279">
    <property type="term" value="C:cell outer membrane"/>
    <property type="evidence" value="ECO:0007669"/>
    <property type="project" value="UniProtKB-SubCell"/>
</dbReference>
<feature type="signal peptide" evidence="2">
    <location>
        <begin position="1"/>
        <end position="23"/>
    </location>
</feature>
<dbReference type="InterPro" id="IPR050218">
    <property type="entry name" value="LptD"/>
</dbReference>
<organism evidence="4 5">
    <name type="scientific">Marinomonas fungiae</name>
    <dbReference type="NCBI Taxonomy" id="1137284"/>
    <lineage>
        <taxon>Bacteria</taxon>
        <taxon>Pseudomonadati</taxon>
        <taxon>Pseudomonadota</taxon>
        <taxon>Gammaproteobacteria</taxon>
        <taxon>Oceanospirillales</taxon>
        <taxon>Oceanospirillaceae</taxon>
        <taxon>Marinomonas</taxon>
    </lineage>
</organism>
<dbReference type="InterPro" id="IPR007543">
    <property type="entry name" value="LptD_C"/>
</dbReference>
<dbReference type="GO" id="GO:1990351">
    <property type="term" value="C:transporter complex"/>
    <property type="evidence" value="ECO:0007669"/>
    <property type="project" value="TreeGrafter"/>
</dbReference>
<evidence type="ECO:0000256" key="1">
    <source>
        <dbReference type="ARBA" id="ARBA00023237"/>
    </source>
</evidence>
<dbReference type="HAMAP" id="MF_01411">
    <property type="entry name" value="LPS_assembly_LptD"/>
    <property type="match status" value="1"/>
</dbReference>
<evidence type="ECO:0000256" key="2">
    <source>
        <dbReference type="HAMAP-Rule" id="MF_01411"/>
    </source>
</evidence>
<dbReference type="AlphaFoldDB" id="A0A0K6IPP4"/>
<dbReference type="RefSeq" id="WP_055463811.1">
    <property type="nucleotide sequence ID" value="NZ_CYHG01000009.1"/>
</dbReference>
<feature type="domain" description="LptD C-terminal" evidence="3">
    <location>
        <begin position="349"/>
        <end position="671"/>
    </location>
</feature>
<dbReference type="PANTHER" id="PTHR30189">
    <property type="entry name" value="LPS-ASSEMBLY PROTEIN"/>
    <property type="match status" value="1"/>
</dbReference>
<dbReference type="GO" id="GO:0043165">
    <property type="term" value="P:Gram-negative-bacterium-type cell outer membrane assembly"/>
    <property type="evidence" value="ECO:0007669"/>
    <property type="project" value="UniProtKB-UniRule"/>
</dbReference>